<feature type="chain" id="PRO_5030556198" evidence="1">
    <location>
        <begin position="18"/>
        <end position="96"/>
    </location>
</feature>
<feature type="signal peptide" evidence="1">
    <location>
        <begin position="1"/>
        <end position="17"/>
    </location>
</feature>
<dbReference type="AlphaFoldDB" id="A0A7V5PPA6"/>
<evidence type="ECO:0000256" key="1">
    <source>
        <dbReference type="SAM" id="SignalP"/>
    </source>
</evidence>
<accession>A0A7V5PPA6</accession>
<comment type="caution">
    <text evidence="2">The sequence shown here is derived from an EMBL/GenBank/DDBJ whole genome shotgun (WGS) entry which is preliminary data.</text>
</comment>
<protein>
    <submittedName>
        <fullName evidence="2">Efflux RND transporter periplasmic adaptor subunit</fullName>
    </submittedName>
</protein>
<feature type="non-terminal residue" evidence="2">
    <location>
        <position position="96"/>
    </location>
</feature>
<gene>
    <name evidence="2" type="ORF">ENJ89_06185</name>
</gene>
<keyword evidence="1" id="KW-0732">Signal</keyword>
<dbReference type="PROSITE" id="PS51257">
    <property type="entry name" value="PROKAR_LIPOPROTEIN"/>
    <property type="match status" value="1"/>
</dbReference>
<organism evidence="2">
    <name type="scientific">Caldithrix abyssi</name>
    <dbReference type="NCBI Taxonomy" id="187145"/>
    <lineage>
        <taxon>Bacteria</taxon>
        <taxon>Pseudomonadati</taxon>
        <taxon>Calditrichota</taxon>
        <taxon>Calditrichia</taxon>
        <taxon>Calditrichales</taxon>
        <taxon>Calditrichaceae</taxon>
        <taxon>Caldithrix</taxon>
    </lineage>
</organism>
<dbReference type="EMBL" id="DROD01000424">
    <property type="protein sequence ID" value="HHJ52766.1"/>
    <property type="molecule type" value="Genomic_DNA"/>
</dbReference>
<name>A0A7V5PPA6_CALAY</name>
<proteinExistence type="predicted"/>
<reference evidence="2" key="1">
    <citation type="journal article" date="2020" name="mSystems">
        <title>Genome- and Community-Level Interaction Insights into Carbon Utilization and Element Cycling Functions of Hydrothermarchaeota in Hydrothermal Sediment.</title>
        <authorList>
            <person name="Zhou Z."/>
            <person name="Liu Y."/>
            <person name="Xu W."/>
            <person name="Pan J."/>
            <person name="Luo Z.H."/>
            <person name="Li M."/>
        </authorList>
    </citation>
    <scope>NUCLEOTIDE SEQUENCE [LARGE SCALE GENOMIC DNA]</scope>
    <source>
        <strain evidence="2">HyVt-527</strain>
    </source>
</reference>
<evidence type="ECO:0000313" key="2">
    <source>
        <dbReference type="EMBL" id="HHJ52766.1"/>
    </source>
</evidence>
<dbReference type="Proteomes" id="UP000886124">
    <property type="component" value="Unassembled WGS sequence"/>
</dbReference>
<sequence length="96" mass="10465">MKRFWFVAFLITLSALAGCGKDEEKTGKVSSPAPQSLTVPLVNRTLPVRIPFRTMLEPWQKIDVSIPKKAVLIGVMIEEGTAVAKDDLIATALIVS</sequence>